<evidence type="ECO:0000256" key="3">
    <source>
        <dbReference type="ARBA" id="ARBA00022741"/>
    </source>
</evidence>
<dbReference type="GO" id="GO:0005886">
    <property type="term" value="C:plasma membrane"/>
    <property type="evidence" value="ECO:0007669"/>
    <property type="project" value="UniProtKB-SubCell"/>
</dbReference>
<reference evidence="10" key="1">
    <citation type="submission" date="2023-01" db="EMBL/GenBank/DDBJ databases">
        <title>Vibrio sp. CB1-14 genome sequencing.</title>
        <authorList>
            <person name="Otstavnykh N."/>
            <person name="Isaeva M."/>
            <person name="Meleshko D."/>
        </authorList>
    </citation>
    <scope>NUCLEOTIDE SEQUENCE</scope>
    <source>
        <strain evidence="10">CB1-14</strain>
    </source>
</reference>
<sequence length="563" mass="61636">MFTKDKIKTSGYSDVNKRVVMFIIIMSLVVNVLFLVIPLFSMQVFDRVLSSESRETLLMLAIFALFLLSMQAMLDWIRGQIMLRYGYRVNQQSSDFAFSLSMLQSQSSNGVHSQPLSDLVKVKDTITSPGIFALFDAPFAPIFLAVMYLMHPLLGHFALAGAGVLFAISIASIIITKRLQRHLSQHGSTFNSLTSDWLKNAEIVQALGMNSNLIAKWQKESINPTVDKANADRVSRGILALAKYIRMLLQIGVLCLSVVLVLDNEVGAGVLIAASMIMSRVLAPVEQAIHNWQGWLEGWKAHKRLRKAFLEQSEDLVELPKIKGKIQFEKVELGHQGTEKPLLENLTFTIPEGECVAIVGGSGVGKSTLAKAILGIVKPVNGDVRIDGATLNQRDVSELGWQIGYVSQNSQLLSGTIAQNISRFDVNAEAKDIVDAAKLASVHEMILSLPNGYQTLVGSLGVQLSGGQQQRIALARALYTKPSLLILDEPDTNLDHSGQAALVALLAHTRLQRITTIVISHRMSVIQHSSLCMVLGGNQLQQYGKTQEVLNLPAKSTQMGSVS</sequence>
<keyword evidence="2 7" id="KW-0812">Transmembrane</keyword>
<feature type="domain" description="ABC transporter" evidence="8">
    <location>
        <begin position="326"/>
        <end position="562"/>
    </location>
</feature>
<dbReference type="SMART" id="SM00382">
    <property type="entry name" value="AAA"/>
    <property type="match status" value="1"/>
</dbReference>
<dbReference type="InterPro" id="IPR036640">
    <property type="entry name" value="ABC1_TM_sf"/>
</dbReference>
<keyword evidence="6 7" id="KW-0472">Membrane</keyword>
<dbReference type="NCBIfam" id="TIGR01842">
    <property type="entry name" value="type_I_sec_PrtD"/>
    <property type="match status" value="1"/>
</dbReference>
<evidence type="ECO:0000256" key="5">
    <source>
        <dbReference type="ARBA" id="ARBA00022989"/>
    </source>
</evidence>
<evidence type="ECO:0000256" key="4">
    <source>
        <dbReference type="ARBA" id="ARBA00022840"/>
    </source>
</evidence>
<dbReference type="PROSITE" id="PS50929">
    <property type="entry name" value="ABC_TM1F"/>
    <property type="match status" value="1"/>
</dbReference>
<feature type="transmembrane region" description="Helical" evidence="7">
    <location>
        <begin position="57"/>
        <end position="77"/>
    </location>
</feature>
<dbReference type="Pfam" id="PF00664">
    <property type="entry name" value="ABC_membrane"/>
    <property type="match status" value="1"/>
</dbReference>
<dbReference type="EMBL" id="CP115920">
    <property type="protein sequence ID" value="XCD17414.1"/>
    <property type="molecule type" value="Genomic_DNA"/>
</dbReference>
<dbReference type="PROSITE" id="PS00211">
    <property type="entry name" value="ABC_TRANSPORTER_1"/>
    <property type="match status" value="1"/>
</dbReference>
<dbReference type="InterPro" id="IPR003593">
    <property type="entry name" value="AAA+_ATPase"/>
</dbReference>
<keyword evidence="5 7" id="KW-1133">Transmembrane helix</keyword>
<dbReference type="RefSeq" id="WP_353498609.1">
    <property type="nucleotide sequence ID" value="NZ_CP115920.1"/>
</dbReference>
<evidence type="ECO:0000256" key="7">
    <source>
        <dbReference type="SAM" id="Phobius"/>
    </source>
</evidence>
<dbReference type="Gene3D" id="1.20.1560.10">
    <property type="entry name" value="ABC transporter type 1, transmembrane domain"/>
    <property type="match status" value="1"/>
</dbReference>
<dbReference type="PROSITE" id="PS50893">
    <property type="entry name" value="ABC_TRANSPORTER_2"/>
    <property type="match status" value="1"/>
</dbReference>
<dbReference type="SUPFAM" id="SSF90123">
    <property type="entry name" value="ABC transporter transmembrane region"/>
    <property type="match status" value="1"/>
</dbReference>
<evidence type="ECO:0000256" key="6">
    <source>
        <dbReference type="ARBA" id="ARBA00023136"/>
    </source>
</evidence>
<evidence type="ECO:0000259" key="9">
    <source>
        <dbReference type="PROSITE" id="PS50929"/>
    </source>
</evidence>
<feature type="transmembrane region" description="Helical" evidence="7">
    <location>
        <begin position="20"/>
        <end position="45"/>
    </location>
</feature>
<accession>A0AAU8BM18</accession>
<dbReference type="InterPro" id="IPR027417">
    <property type="entry name" value="P-loop_NTPase"/>
</dbReference>
<organism evidence="10">
    <name type="scientific">Vibrio chaetopteri</name>
    <dbReference type="NCBI Taxonomy" id="3016528"/>
    <lineage>
        <taxon>Bacteria</taxon>
        <taxon>Pseudomonadati</taxon>
        <taxon>Pseudomonadota</taxon>
        <taxon>Gammaproteobacteria</taxon>
        <taxon>Vibrionales</taxon>
        <taxon>Vibrionaceae</taxon>
        <taxon>Vibrio</taxon>
    </lineage>
</organism>
<proteinExistence type="predicted"/>
<evidence type="ECO:0000313" key="10">
    <source>
        <dbReference type="EMBL" id="XCD17414.1"/>
    </source>
</evidence>
<dbReference type="InterPro" id="IPR039421">
    <property type="entry name" value="Type_1_exporter"/>
</dbReference>
<dbReference type="GO" id="GO:0030256">
    <property type="term" value="C:type I protein secretion system complex"/>
    <property type="evidence" value="ECO:0007669"/>
    <property type="project" value="InterPro"/>
</dbReference>
<comment type="subcellular location">
    <subcellularLocation>
        <location evidence="1">Cell membrane</location>
        <topology evidence="1">Multi-pass membrane protein</topology>
    </subcellularLocation>
</comment>
<dbReference type="InterPro" id="IPR010128">
    <property type="entry name" value="ATPase_T1SS_PrtD-like"/>
</dbReference>
<dbReference type="InterPro" id="IPR003439">
    <property type="entry name" value="ABC_transporter-like_ATP-bd"/>
</dbReference>
<dbReference type="PANTHER" id="PTHR43394">
    <property type="entry name" value="ATP-DEPENDENT PERMEASE MDL1, MITOCHONDRIAL"/>
    <property type="match status" value="1"/>
</dbReference>
<dbReference type="GO" id="GO:0005524">
    <property type="term" value="F:ATP binding"/>
    <property type="evidence" value="ECO:0007669"/>
    <property type="project" value="UniProtKB-KW"/>
</dbReference>
<evidence type="ECO:0000256" key="2">
    <source>
        <dbReference type="ARBA" id="ARBA00022692"/>
    </source>
</evidence>
<keyword evidence="4" id="KW-0067">ATP-binding</keyword>
<dbReference type="GO" id="GO:0016887">
    <property type="term" value="F:ATP hydrolysis activity"/>
    <property type="evidence" value="ECO:0007669"/>
    <property type="project" value="InterPro"/>
</dbReference>
<dbReference type="PANTHER" id="PTHR43394:SF1">
    <property type="entry name" value="ATP-BINDING CASSETTE SUB-FAMILY B MEMBER 10, MITOCHONDRIAL"/>
    <property type="match status" value="1"/>
</dbReference>
<protein>
    <submittedName>
        <fullName evidence="10">Type I secretion system permease/ATPase</fullName>
    </submittedName>
</protein>
<evidence type="ECO:0000256" key="1">
    <source>
        <dbReference type="ARBA" id="ARBA00004651"/>
    </source>
</evidence>
<evidence type="ECO:0000259" key="8">
    <source>
        <dbReference type="PROSITE" id="PS50893"/>
    </source>
</evidence>
<dbReference type="Gene3D" id="3.40.50.300">
    <property type="entry name" value="P-loop containing nucleotide triphosphate hydrolases"/>
    <property type="match status" value="1"/>
</dbReference>
<feature type="transmembrane region" description="Helical" evidence="7">
    <location>
        <begin position="244"/>
        <end position="262"/>
    </location>
</feature>
<dbReference type="InterPro" id="IPR017871">
    <property type="entry name" value="ABC_transporter-like_CS"/>
</dbReference>
<keyword evidence="3" id="KW-0547">Nucleotide-binding</keyword>
<dbReference type="InterPro" id="IPR011527">
    <property type="entry name" value="ABC1_TM_dom"/>
</dbReference>
<dbReference type="SUPFAM" id="SSF52540">
    <property type="entry name" value="P-loop containing nucleoside triphosphate hydrolases"/>
    <property type="match status" value="1"/>
</dbReference>
<dbReference type="KEGG" id="vck:PG915_07785"/>
<gene>
    <name evidence="10" type="ORF">PG915_07785</name>
</gene>
<feature type="transmembrane region" description="Helical" evidence="7">
    <location>
        <begin position="131"/>
        <end position="150"/>
    </location>
</feature>
<name>A0AAU8BM18_9VIBR</name>
<feature type="transmembrane region" description="Helical" evidence="7">
    <location>
        <begin position="156"/>
        <end position="175"/>
    </location>
</feature>
<dbReference type="AlphaFoldDB" id="A0AAU8BM18"/>
<dbReference type="GO" id="GO:0030253">
    <property type="term" value="P:protein secretion by the type I secretion system"/>
    <property type="evidence" value="ECO:0007669"/>
    <property type="project" value="InterPro"/>
</dbReference>
<dbReference type="GO" id="GO:0015421">
    <property type="term" value="F:ABC-type oligopeptide transporter activity"/>
    <property type="evidence" value="ECO:0007669"/>
    <property type="project" value="TreeGrafter"/>
</dbReference>
<dbReference type="Pfam" id="PF00005">
    <property type="entry name" value="ABC_tran"/>
    <property type="match status" value="1"/>
</dbReference>
<feature type="domain" description="ABC transmembrane type-1" evidence="9">
    <location>
        <begin position="22"/>
        <end position="297"/>
    </location>
</feature>